<organism evidence="9 10">
    <name type="scientific">Hungatella hathewayi</name>
    <dbReference type="NCBI Taxonomy" id="154046"/>
    <lineage>
        <taxon>Bacteria</taxon>
        <taxon>Bacillati</taxon>
        <taxon>Bacillota</taxon>
        <taxon>Clostridia</taxon>
        <taxon>Lachnospirales</taxon>
        <taxon>Lachnospiraceae</taxon>
        <taxon>Hungatella</taxon>
    </lineage>
</organism>
<dbReference type="EMBL" id="CYZE01000004">
    <property type="protein sequence ID" value="CUO11795.1"/>
    <property type="molecule type" value="Genomic_DNA"/>
</dbReference>
<dbReference type="PANTHER" id="PTHR30193:SF1">
    <property type="entry name" value="ABC TRANSPORTER PERMEASE PROTEIN YESP-RELATED"/>
    <property type="match status" value="1"/>
</dbReference>
<sequence>MRGRAKKMTTNMKNAWRSKNLIAFVFLMPWILGFLIFQAVPFITSLYYSFTNLSMLKEPVWMGLENYFDIFLFNRDFRKSLKTTLIYVGISVPLKLAFALLIAMLLNMKVKGIGFFKTIYYLPSILGGSVGIAILWRFLFSRTGFINLMLGRIGIGAIDWLGSPSLALPTVSLLSVWQFGSSMILFLAALKQVPQDLYEAATVDGASRPRMFVRITIPMITPIVLFNIVMQMINAFQEFSAPFLITNGGPLKATYLYSMMVYENAFSFLKMGYASALSWIMFLIIMVFTAAIFWFSKYWVFYQDGGDKG</sequence>
<dbReference type="SUPFAM" id="SSF160964">
    <property type="entry name" value="MalF N-terminal region-like"/>
    <property type="match status" value="1"/>
</dbReference>
<dbReference type="InterPro" id="IPR051393">
    <property type="entry name" value="ABC_transporter_permease"/>
</dbReference>
<dbReference type="AlphaFoldDB" id="A0A174CJA6"/>
<reference evidence="9 10" key="1">
    <citation type="submission" date="2015-09" db="EMBL/GenBank/DDBJ databases">
        <authorList>
            <consortium name="Pathogen Informatics"/>
        </authorList>
    </citation>
    <scope>NUCLEOTIDE SEQUENCE [LARGE SCALE GENOMIC DNA]</scope>
    <source>
        <strain evidence="9 10">2789STDY5608850</strain>
    </source>
</reference>
<evidence type="ECO:0000256" key="5">
    <source>
        <dbReference type="ARBA" id="ARBA00022989"/>
    </source>
</evidence>
<feature type="transmembrane region" description="Helical" evidence="7">
    <location>
        <begin position="276"/>
        <end position="295"/>
    </location>
</feature>
<evidence type="ECO:0000256" key="4">
    <source>
        <dbReference type="ARBA" id="ARBA00022692"/>
    </source>
</evidence>
<evidence type="ECO:0000259" key="8">
    <source>
        <dbReference type="PROSITE" id="PS50928"/>
    </source>
</evidence>
<evidence type="ECO:0000256" key="6">
    <source>
        <dbReference type="ARBA" id="ARBA00023136"/>
    </source>
</evidence>
<comment type="similarity">
    <text evidence="7">Belongs to the binding-protein-dependent transport system permease family.</text>
</comment>
<evidence type="ECO:0000313" key="10">
    <source>
        <dbReference type="Proteomes" id="UP000095651"/>
    </source>
</evidence>
<feature type="transmembrane region" description="Helical" evidence="7">
    <location>
        <begin position="166"/>
        <end position="190"/>
    </location>
</feature>
<feature type="transmembrane region" description="Helical" evidence="7">
    <location>
        <begin position="85"/>
        <end position="106"/>
    </location>
</feature>
<evidence type="ECO:0000256" key="3">
    <source>
        <dbReference type="ARBA" id="ARBA00022475"/>
    </source>
</evidence>
<dbReference type="CDD" id="cd06261">
    <property type="entry name" value="TM_PBP2"/>
    <property type="match status" value="1"/>
</dbReference>
<keyword evidence="5 7" id="KW-1133">Transmembrane helix</keyword>
<keyword evidence="2 7" id="KW-0813">Transport</keyword>
<dbReference type="PANTHER" id="PTHR30193">
    <property type="entry name" value="ABC TRANSPORTER PERMEASE PROTEIN"/>
    <property type="match status" value="1"/>
</dbReference>
<proteinExistence type="inferred from homology"/>
<dbReference type="InterPro" id="IPR000515">
    <property type="entry name" value="MetI-like"/>
</dbReference>
<dbReference type="GO" id="GO:0055085">
    <property type="term" value="P:transmembrane transport"/>
    <property type="evidence" value="ECO:0007669"/>
    <property type="project" value="InterPro"/>
</dbReference>
<dbReference type="GO" id="GO:0005886">
    <property type="term" value="C:plasma membrane"/>
    <property type="evidence" value="ECO:0007669"/>
    <property type="project" value="UniProtKB-SubCell"/>
</dbReference>
<dbReference type="InterPro" id="IPR035906">
    <property type="entry name" value="MetI-like_sf"/>
</dbReference>
<dbReference type="Proteomes" id="UP000095651">
    <property type="component" value="Unassembled WGS sequence"/>
</dbReference>
<keyword evidence="3" id="KW-1003">Cell membrane</keyword>
<evidence type="ECO:0000256" key="7">
    <source>
        <dbReference type="RuleBase" id="RU363032"/>
    </source>
</evidence>
<keyword evidence="4 7" id="KW-0812">Transmembrane</keyword>
<dbReference type="SUPFAM" id="SSF161098">
    <property type="entry name" value="MetI-like"/>
    <property type="match status" value="1"/>
</dbReference>
<dbReference type="Pfam" id="PF00528">
    <property type="entry name" value="BPD_transp_1"/>
    <property type="match status" value="1"/>
</dbReference>
<feature type="transmembrane region" description="Helical" evidence="7">
    <location>
        <begin position="21"/>
        <end position="48"/>
    </location>
</feature>
<protein>
    <submittedName>
        <fullName evidence="9">ABC-type sugar transport system, permease component</fullName>
    </submittedName>
</protein>
<dbReference type="Gene3D" id="1.10.3720.10">
    <property type="entry name" value="MetI-like"/>
    <property type="match status" value="1"/>
</dbReference>
<keyword evidence="6 7" id="KW-0472">Membrane</keyword>
<keyword evidence="9" id="KW-0762">Sugar transport</keyword>
<gene>
    <name evidence="9" type="primary">ugpA_28</name>
    <name evidence="9" type="ORF">ERS852407_01887</name>
</gene>
<feature type="transmembrane region" description="Helical" evidence="7">
    <location>
        <begin position="118"/>
        <end position="139"/>
    </location>
</feature>
<evidence type="ECO:0000256" key="2">
    <source>
        <dbReference type="ARBA" id="ARBA00022448"/>
    </source>
</evidence>
<evidence type="ECO:0000313" key="9">
    <source>
        <dbReference type="EMBL" id="CUO11795.1"/>
    </source>
</evidence>
<comment type="subcellular location">
    <subcellularLocation>
        <location evidence="1 7">Cell membrane</location>
        <topology evidence="1 7">Multi-pass membrane protein</topology>
    </subcellularLocation>
</comment>
<name>A0A174CJA6_9FIRM</name>
<feature type="domain" description="ABC transmembrane type-1" evidence="8">
    <location>
        <begin position="81"/>
        <end position="292"/>
    </location>
</feature>
<dbReference type="RefSeq" id="WP_242867893.1">
    <property type="nucleotide sequence ID" value="NZ_CABIXC010000004.1"/>
</dbReference>
<dbReference type="PROSITE" id="PS50928">
    <property type="entry name" value="ABC_TM1"/>
    <property type="match status" value="1"/>
</dbReference>
<evidence type="ECO:0000256" key="1">
    <source>
        <dbReference type="ARBA" id="ARBA00004651"/>
    </source>
</evidence>
<accession>A0A174CJA6</accession>
<feature type="transmembrane region" description="Helical" evidence="7">
    <location>
        <begin position="211"/>
        <end position="233"/>
    </location>
</feature>